<dbReference type="AlphaFoldDB" id="A0A918RXI3"/>
<gene>
    <name evidence="1" type="ORF">GCM10007989_07290</name>
</gene>
<reference evidence="1" key="2">
    <citation type="submission" date="2020-09" db="EMBL/GenBank/DDBJ databases">
        <authorList>
            <person name="Sun Q."/>
            <person name="Kim S."/>
        </authorList>
    </citation>
    <scope>NUCLEOTIDE SEQUENCE</scope>
    <source>
        <strain evidence="1">KCTC 32437</strain>
    </source>
</reference>
<name>A0A918RXI3_9HYPH</name>
<comment type="caution">
    <text evidence="1">The sequence shown here is derived from an EMBL/GenBank/DDBJ whole genome shotgun (WGS) entry which is preliminary data.</text>
</comment>
<protein>
    <submittedName>
        <fullName evidence="1">Uncharacterized protein</fullName>
    </submittedName>
</protein>
<evidence type="ECO:0000313" key="2">
    <source>
        <dbReference type="Proteomes" id="UP000646579"/>
    </source>
</evidence>
<organism evidence="1 2">
    <name type="scientific">Devosia pacifica</name>
    <dbReference type="NCBI Taxonomy" id="1335967"/>
    <lineage>
        <taxon>Bacteria</taxon>
        <taxon>Pseudomonadati</taxon>
        <taxon>Pseudomonadota</taxon>
        <taxon>Alphaproteobacteria</taxon>
        <taxon>Hyphomicrobiales</taxon>
        <taxon>Devosiaceae</taxon>
        <taxon>Devosia</taxon>
    </lineage>
</organism>
<dbReference type="RefSeq" id="WP_189423524.1">
    <property type="nucleotide sequence ID" value="NZ_BMZE01000001.1"/>
</dbReference>
<dbReference type="Proteomes" id="UP000646579">
    <property type="component" value="Unassembled WGS sequence"/>
</dbReference>
<dbReference type="EMBL" id="BMZE01000001">
    <property type="protein sequence ID" value="GHA15081.1"/>
    <property type="molecule type" value="Genomic_DNA"/>
</dbReference>
<keyword evidence="2" id="KW-1185">Reference proteome</keyword>
<proteinExistence type="predicted"/>
<accession>A0A918RXI3</accession>
<sequence length="430" mass="45172">MPDDPNGTHFLPPSYKVVDGDDVLPIQHNPPLEDLSQGLTNRLHKDGRTAWTGDQNANGNKLTGLADGTADTDAATVGQAAVSIGDGKWSARELDATWLRRDGALYESDDYPDLAAILPSLPDGIVWSNRTISGRFKGIANSDDGFVALTNTDAQASSDGINWTIRNSFTGGLISNDIAFGGGIYLALMFDGSEDTNGYVTTSLDGDNWSTPTVRSPSGRLNAAAYGDGMFVMVGEYGQIVTTDDGSSFTVQDSGVSDWLYGVHYNGSDWIAVGAGGTILTSPDAENWTARTSGTTETLHGVYSYGGTAVVVGRNGTIITSSNLAGWTARSSGTSQDFNAVIANANGYLAIGDSGTARLSSNLTTWTAAPTGSSASLDALVIDPSNDRRYLVAGASNLVLDGLRTDPTQFRVPEDDPDYGWIKALNEVPA</sequence>
<reference evidence="1" key="1">
    <citation type="journal article" date="2014" name="Int. J. Syst. Evol. Microbiol.">
        <title>Complete genome sequence of Corynebacterium casei LMG S-19264T (=DSM 44701T), isolated from a smear-ripened cheese.</title>
        <authorList>
            <consortium name="US DOE Joint Genome Institute (JGI-PGF)"/>
            <person name="Walter F."/>
            <person name="Albersmeier A."/>
            <person name="Kalinowski J."/>
            <person name="Ruckert C."/>
        </authorList>
    </citation>
    <scope>NUCLEOTIDE SEQUENCE</scope>
    <source>
        <strain evidence="1">KCTC 32437</strain>
    </source>
</reference>
<dbReference type="SUPFAM" id="SSF110296">
    <property type="entry name" value="Oligoxyloglucan reducing end-specific cellobiohydrolase"/>
    <property type="match status" value="1"/>
</dbReference>
<evidence type="ECO:0000313" key="1">
    <source>
        <dbReference type="EMBL" id="GHA15081.1"/>
    </source>
</evidence>